<proteinExistence type="predicted"/>
<evidence type="ECO:0000313" key="2">
    <source>
        <dbReference type="Proteomes" id="UP000216361"/>
    </source>
</evidence>
<dbReference type="PANTHER" id="PTHR33986">
    <property type="entry name" value="OS02G0535700 PROTEIN"/>
    <property type="match status" value="1"/>
</dbReference>
<dbReference type="EMBL" id="NOXS01000024">
    <property type="protein sequence ID" value="OYQ21151.1"/>
    <property type="molecule type" value="Genomic_DNA"/>
</dbReference>
<gene>
    <name evidence="1" type="ORF">CHR90_02880</name>
</gene>
<organism evidence="1 2">
    <name type="scientific">Elstera cyanobacteriorum</name>
    <dbReference type="NCBI Taxonomy" id="2022747"/>
    <lineage>
        <taxon>Bacteria</taxon>
        <taxon>Pseudomonadati</taxon>
        <taxon>Pseudomonadota</taxon>
        <taxon>Alphaproteobacteria</taxon>
        <taxon>Rhodospirillales</taxon>
        <taxon>Rhodospirillaceae</taxon>
        <taxon>Elstera</taxon>
    </lineage>
</organism>
<dbReference type="SUPFAM" id="SSF53756">
    <property type="entry name" value="UDP-Glycosyltransferase/glycogen phosphorylase"/>
    <property type="match status" value="1"/>
</dbReference>
<accession>A0A255XW88</accession>
<evidence type="ECO:0000313" key="1">
    <source>
        <dbReference type="EMBL" id="OYQ21151.1"/>
    </source>
</evidence>
<protein>
    <recommendedName>
        <fullName evidence="3">Nucleoside-diphosphate sugar epimerase</fullName>
    </recommendedName>
</protein>
<dbReference type="Pfam" id="PF06258">
    <property type="entry name" value="Mito_fiss_Elm1"/>
    <property type="match status" value="1"/>
</dbReference>
<name>A0A255XW88_9PROT</name>
<dbReference type="Proteomes" id="UP000216361">
    <property type="component" value="Unassembled WGS sequence"/>
</dbReference>
<dbReference type="AlphaFoldDB" id="A0A255XW88"/>
<sequence>MPNSQPAPPPPSTETPTPLRVWIVSDDKAGTVNQARGLLDRLSLRLPVPPEVTEILAKARVPFRWLPARLWALLGPQTAVRGLQTPLTPPWPDLLIAAGRSAVAPAAAIRRLSRGRTCVVALQNPRLPLAAFDLVIAPIHDNLSAPNLLALDGAPHRVSAARLLDGARDCPPDLAAFYTEATAACAPIAAVLLGGNSARYRFDTETTDRLAGQFAALARAGVRLAITPSRRTPEDAILALRIALAPYRHYWWDGTPPNPYLALLALSDHLLVTADSVSMLSEAASTGKPVHRIDVPGDPGKFARFHARLEELGLVRRFDGTLPGFVPPPFDETDRAAEAVATLLKTRAGGSPRGEKSV</sequence>
<comment type="caution">
    <text evidence="1">The sequence shown here is derived from an EMBL/GenBank/DDBJ whole genome shotgun (WGS) entry which is preliminary data.</text>
</comment>
<evidence type="ECO:0008006" key="3">
    <source>
        <dbReference type="Google" id="ProtNLM"/>
    </source>
</evidence>
<dbReference type="PANTHER" id="PTHR33986:SF15">
    <property type="entry name" value="MITOCHONDRIAL FISSION PROTEIN ELM1"/>
    <property type="match status" value="1"/>
</dbReference>
<reference evidence="1 2" key="1">
    <citation type="submission" date="2017-07" db="EMBL/GenBank/DDBJ databases">
        <title>Elstera cyanobacteriorum sp. nov., a novel bacterium isolated from cyanobacterial aggregates in a eutrophic lake.</title>
        <authorList>
            <person name="Cai H."/>
        </authorList>
    </citation>
    <scope>NUCLEOTIDE SEQUENCE [LARGE SCALE GENOMIC DNA]</scope>
    <source>
        <strain evidence="1 2">TH019</strain>
    </source>
</reference>
<dbReference type="InterPro" id="IPR009367">
    <property type="entry name" value="Elm1-like"/>
</dbReference>
<dbReference type="OrthoDB" id="272235at2"/>
<keyword evidence="2" id="KW-1185">Reference proteome</keyword>